<organism evidence="1 2">
    <name type="scientific">Chromobacterium haemolyticum</name>
    <dbReference type="NCBI Taxonomy" id="394935"/>
    <lineage>
        <taxon>Bacteria</taxon>
        <taxon>Pseudomonadati</taxon>
        <taxon>Pseudomonadota</taxon>
        <taxon>Betaproteobacteria</taxon>
        <taxon>Neisseriales</taxon>
        <taxon>Chromobacteriaceae</taxon>
        <taxon>Chromobacterium</taxon>
    </lineage>
</organism>
<evidence type="ECO:0000313" key="1">
    <source>
        <dbReference type="EMBL" id="OQS35672.1"/>
    </source>
</evidence>
<protein>
    <submittedName>
        <fullName evidence="1">Uncharacterized protein</fullName>
    </submittedName>
</protein>
<dbReference type="Proteomes" id="UP000192721">
    <property type="component" value="Unassembled WGS sequence"/>
</dbReference>
<name>A0A1W0CM45_9NEIS</name>
<dbReference type="AlphaFoldDB" id="A0A1W0CM45"/>
<dbReference type="SUPFAM" id="SSF103473">
    <property type="entry name" value="MFS general substrate transporter"/>
    <property type="match status" value="1"/>
</dbReference>
<sequence>MDDWLSFARERVVGSRGLLASRPDWSSQFKPDHALITRLDLVIEPKLCECTLLRYPDHGVLDEEFGARRTGFIGAFGVLGAALSGYLLAKVIDVWGWNGFFLALSIPPCCRTLLLPLLGQRKHLAQRVAGPDEA</sequence>
<dbReference type="InterPro" id="IPR036259">
    <property type="entry name" value="MFS_trans_sf"/>
</dbReference>
<dbReference type="EMBL" id="MUKV01000026">
    <property type="protein sequence ID" value="OQS35672.1"/>
    <property type="molecule type" value="Genomic_DNA"/>
</dbReference>
<proteinExistence type="predicted"/>
<dbReference type="SUPFAM" id="SSF56655">
    <property type="entry name" value="Carbohydrate phosphatase"/>
    <property type="match status" value="1"/>
</dbReference>
<accession>A0A1W0CM45</accession>
<evidence type="ECO:0000313" key="2">
    <source>
        <dbReference type="Proteomes" id="UP000192721"/>
    </source>
</evidence>
<reference evidence="1 2" key="1">
    <citation type="submission" date="2017-02" db="EMBL/GenBank/DDBJ databases">
        <title>Chromobacterium haemolyticum H5244.</title>
        <authorList>
            <person name="Gulvik C.A."/>
        </authorList>
    </citation>
    <scope>NUCLEOTIDE SEQUENCE [LARGE SCALE GENOMIC DNA]</scope>
    <source>
        <strain evidence="1 2">H5244</strain>
    </source>
</reference>
<gene>
    <name evidence="1" type="ORF">B0T45_17180</name>
</gene>
<dbReference type="Gene3D" id="1.20.1250.20">
    <property type="entry name" value="MFS general substrate transporter like domains"/>
    <property type="match status" value="1"/>
</dbReference>
<comment type="caution">
    <text evidence="1">The sequence shown here is derived from an EMBL/GenBank/DDBJ whole genome shotgun (WGS) entry which is preliminary data.</text>
</comment>